<keyword evidence="2" id="KW-0812">Transmembrane</keyword>
<feature type="transmembrane region" description="Helical" evidence="2">
    <location>
        <begin position="1398"/>
        <end position="1418"/>
    </location>
</feature>
<evidence type="ECO:0000313" key="4">
    <source>
        <dbReference type="EMBL" id="KAJ6228070.1"/>
    </source>
</evidence>
<evidence type="ECO:0000313" key="5">
    <source>
        <dbReference type="Proteomes" id="UP001150062"/>
    </source>
</evidence>
<reference evidence="4" key="1">
    <citation type="submission" date="2022-08" db="EMBL/GenBank/DDBJ databases">
        <title>Novel sulfate-reducing endosymbionts in the free-living metamonad Anaeramoeba.</title>
        <authorList>
            <person name="Jerlstrom-Hultqvist J."/>
            <person name="Cepicka I."/>
            <person name="Gallot-Lavallee L."/>
            <person name="Salas-Leiva D."/>
            <person name="Curtis B.A."/>
            <person name="Zahonova K."/>
            <person name="Pipaliya S."/>
            <person name="Dacks J."/>
            <person name="Roger A.J."/>
        </authorList>
    </citation>
    <scope>NUCLEOTIDE SEQUENCE</scope>
    <source>
        <strain evidence="4">Schooner1</strain>
    </source>
</reference>
<proteinExistence type="predicted"/>
<dbReference type="PANTHER" id="PTHR11319:SF35">
    <property type="entry name" value="OUTER MEMBRANE PROTEIN PMPC-RELATED"/>
    <property type="match status" value="1"/>
</dbReference>
<feature type="transmembrane region" description="Helical" evidence="2">
    <location>
        <begin position="1046"/>
        <end position="1066"/>
    </location>
</feature>
<feature type="transmembrane region" description="Helical" evidence="2">
    <location>
        <begin position="1217"/>
        <end position="1238"/>
    </location>
</feature>
<feature type="transmembrane region" description="Helical" evidence="2">
    <location>
        <begin position="1454"/>
        <end position="1472"/>
    </location>
</feature>
<gene>
    <name evidence="4" type="ORF">M0813_09208</name>
</gene>
<keyword evidence="2" id="KW-1133">Transmembrane helix</keyword>
<organism evidence="4 5">
    <name type="scientific">Anaeramoeba flamelloides</name>
    <dbReference type="NCBI Taxonomy" id="1746091"/>
    <lineage>
        <taxon>Eukaryota</taxon>
        <taxon>Metamonada</taxon>
        <taxon>Anaeramoebidae</taxon>
        <taxon>Anaeramoeba</taxon>
    </lineage>
</organism>
<dbReference type="InterPro" id="IPR006212">
    <property type="entry name" value="Furin_repeat"/>
</dbReference>
<evidence type="ECO:0000256" key="1">
    <source>
        <dbReference type="SAM" id="MobiDB-lite"/>
    </source>
</evidence>
<feature type="transmembrane region" description="Helical" evidence="2">
    <location>
        <begin position="1430"/>
        <end position="1448"/>
    </location>
</feature>
<comment type="caution">
    <text evidence="4">The sequence shown here is derived from an EMBL/GenBank/DDBJ whole genome shotgun (WGS) entry which is preliminary data.</text>
</comment>
<keyword evidence="2" id="KW-0472">Membrane</keyword>
<dbReference type="SUPFAM" id="SSF57184">
    <property type="entry name" value="Growth factor receptor domain"/>
    <property type="match status" value="2"/>
</dbReference>
<feature type="transmembrane region" description="Helical" evidence="2">
    <location>
        <begin position="1362"/>
        <end position="1386"/>
    </location>
</feature>
<feature type="domain" description="Tyrosine-protein kinase ephrin type A/B receptor-like" evidence="3">
    <location>
        <begin position="826"/>
        <end position="874"/>
    </location>
</feature>
<feature type="compositionally biased region" description="Basic and acidic residues" evidence="1">
    <location>
        <begin position="127"/>
        <end position="138"/>
    </location>
</feature>
<accession>A0ABQ8X5Y7</accession>
<dbReference type="PANTHER" id="PTHR11319">
    <property type="entry name" value="G PROTEIN-COUPLED RECEPTOR-RELATED"/>
    <property type="match status" value="1"/>
</dbReference>
<dbReference type="Gene3D" id="2.10.50.10">
    <property type="entry name" value="Tumor Necrosis Factor Receptor, subunit A, domain 2"/>
    <property type="match status" value="3"/>
</dbReference>
<dbReference type="EMBL" id="JAOAOG010000330">
    <property type="protein sequence ID" value="KAJ6228070.1"/>
    <property type="molecule type" value="Genomic_DNA"/>
</dbReference>
<feature type="region of interest" description="Disordered" evidence="1">
    <location>
        <begin position="1618"/>
        <end position="1660"/>
    </location>
</feature>
<protein>
    <recommendedName>
        <fullName evidence="3">Tyrosine-protein kinase ephrin type A/B receptor-like domain-containing protein</fullName>
    </recommendedName>
</protein>
<evidence type="ECO:0000259" key="3">
    <source>
        <dbReference type="Pfam" id="PF07699"/>
    </source>
</evidence>
<keyword evidence="5" id="KW-1185">Reference proteome</keyword>
<dbReference type="InterPro" id="IPR011641">
    <property type="entry name" value="Tyr-kin_ephrin_A/B_rcpt-like"/>
</dbReference>
<name>A0ABQ8X5Y7_9EUKA</name>
<dbReference type="Pfam" id="PF07699">
    <property type="entry name" value="Ephrin_rec_like"/>
    <property type="match status" value="1"/>
</dbReference>
<evidence type="ECO:0000256" key="2">
    <source>
        <dbReference type="SAM" id="Phobius"/>
    </source>
</evidence>
<dbReference type="SMART" id="SM00261">
    <property type="entry name" value="FU"/>
    <property type="match status" value="3"/>
</dbReference>
<dbReference type="Proteomes" id="UP001150062">
    <property type="component" value="Unassembled WGS sequence"/>
</dbReference>
<feature type="transmembrane region" description="Helical" evidence="2">
    <location>
        <begin position="1268"/>
        <end position="1285"/>
    </location>
</feature>
<feature type="transmembrane region" description="Helical" evidence="2">
    <location>
        <begin position="1305"/>
        <end position="1336"/>
    </location>
</feature>
<dbReference type="InterPro" id="IPR009030">
    <property type="entry name" value="Growth_fac_rcpt_cys_sf"/>
</dbReference>
<feature type="compositionally biased region" description="Acidic residues" evidence="1">
    <location>
        <begin position="1626"/>
        <end position="1650"/>
    </location>
</feature>
<sequence length="1788" mass="202952">MFKNYNVSSLLSVVLYFLLFGLVILKTKSFWDHQYQVSDNKTQSLPAIMKFPKNNEQTKTPQTVLLKNPINPKKIPVIGLSFGVATWYFGKDSVTISHFTNNTIEIEFESEGDCKLIVERCGHRKETKQTKEKQFSNDRDDDEVTNKKTNNNKPGLQKKQKRTQGNVCSVQYHWEKVNITLEFVLDKGSNNIKSNIYLPSFKSLGKFKLKYNTDLGIKTNELNELELYNTSTLEVLIKESQPIFLQKDHIVQGQYVLSRQDKGLISFQIQDDQKSHLINFDQPIVIDPTYSTYVGGKGDDKLFNSNYDSQGMVISVGYSSSVDFFEHSSQIENGYNPGSNKRSGLIIKMDPIKEQLIFSTFIGSELNDSIYTSALDHTNNDNIIIAGYTLGYQNGNNWDDFSYFPTVDSSYKTECTKTDKKQGFVSQISSNGEELLWSTYICSTNFLEIYDVQIYTDSEIIICGNFIGDVESVSGKSDIDVFIGSLTLDGTNLTECLTYCGSLFDGFIKPTSSMMLIKDDLLFLIGVTNSTSISAEKYNGGGSDCFLLMYNLNGYALMDVWYFGTSEVDYCYALSNDRVDSTYIWIGGSTKGKFSNDIKNGFQISRINDNSNYSEGIFILFDYKESKILYQSYFGQLNQNIEINGIKAQYSIGNGTIDYQTIEGLMIYGNGYLNNNTDEDHGGNGNTNANTNTNREIDLGEGSFIIYFDSEYLKILKNITIGCQEIYDVSSRLLDDSNYVYSVVGFSKSYNQYKTSGNAFAKDYLNGTSDGILANYHFNCLSGYYKSEIDDACKPCLKGQYANTTNSGNSGYSDNYENVCVDCQAGTYSANIASTVCLPCERGTYGNLIGLSACFSCNNGTYNPMKGSTSVDDCIKCDMGTYSITSGSASNSSCLPCPKGTFNENFGSDSIDECTPCPLGTFNPNLGSYSKDQCLPCENNFYSESVGSTICLQCENGFQPDSLHSKCVPCSEGFYKNNETSLCTKCPINTFNNEKGKSICKKCNIGIGCLGGNQCVEGRDPQHGCNSCKSNYYMDNFDCIKCPTRAGLFTILTFFLLMFVLFYFFIRFVIHQKKAKENYSKRNANVDAGVGVGVGMGIGVKVNSTLSVDTFGNANGNGNNNGNRNKKEIENENERKKETYNFFDKIIWILFEYKDSSLIGMVITSIQVVSAILQLKLEWPDHLQGNFKIFISIVNFKFMNYLFQECNPVYSYLTKLIMMFVIPIIICCIYLLVWYWIYYKNNYLNKSKLDFSTFKIDFIYLTTRFTKYLYLPILLIFSDCFNFTYDADEKQYILDSNYRITMNENIWNAFLGIIVFISFVGILGIPILICTCILCAKRKKFKSQYLNKRFGWIWNPYKPNCYWWEIVEIFLKFFIAGTIIFRNFLYDQQDTNYRWRKSWLIMFLIFVITILIFFIRPYKYTENEYFGSQNFVLFGFYICIISFISSSIKASVVTFLFTILFPVGSIFMGIGLKNMFKEYSQVYSNTILNKDHSADSGDGDSSDFYDSSDSSDFSNANKNNNIFELDDLSSSDYSSADSSESISNQNYIDKLTKEYQSNLTTIKNLQFSIKNTNEILRSCRERSIELVRIKNNRHSTLMRNSNSKKDLILKKININEKNNSIHQDGDEHDDGASDCDDDDDDYDDDDDEIEQPINSLSDHFSSSDFSLEQISEKNHNSNNDFDYLINNINNINLTHIGNINTKIIKRVVSVVVINGNNSVKNIAKVKNSGDENEKTTNTENLSENISSNDEFSSDVLLDLPQTQEELAKEIEMVRYNLINAGDSRWDNK</sequence>
<feature type="region of interest" description="Disordered" evidence="1">
    <location>
        <begin position="127"/>
        <end position="162"/>
    </location>
</feature>
<dbReference type="SMART" id="SM01411">
    <property type="entry name" value="Ephrin_rec_like"/>
    <property type="match status" value="4"/>
</dbReference>